<proteinExistence type="predicted"/>
<dbReference type="RefSeq" id="WP_203862478.1">
    <property type="nucleotide sequence ID" value="NZ_BAAAZQ010000035.1"/>
</dbReference>
<feature type="compositionally biased region" description="Basic and acidic residues" evidence="1">
    <location>
        <begin position="106"/>
        <end position="138"/>
    </location>
</feature>
<reference evidence="2 3" key="1">
    <citation type="submission" date="2021-01" db="EMBL/GenBank/DDBJ databases">
        <title>Whole genome shotgun sequence of Plantactinospora mayteni NBRC 109088.</title>
        <authorList>
            <person name="Komaki H."/>
            <person name="Tamura T."/>
        </authorList>
    </citation>
    <scope>NUCLEOTIDE SEQUENCE [LARGE SCALE GENOMIC DNA]</scope>
    <source>
        <strain evidence="2 3">NBRC 109088</strain>
    </source>
</reference>
<protein>
    <submittedName>
        <fullName evidence="2">Uncharacterized protein</fullName>
    </submittedName>
</protein>
<feature type="compositionally biased region" description="Polar residues" evidence="1">
    <location>
        <begin position="178"/>
        <end position="189"/>
    </location>
</feature>
<name>A0ABQ4F2T2_9ACTN</name>
<gene>
    <name evidence="2" type="ORF">Pma05_77750</name>
</gene>
<dbReference type="Proteomes" id="UP000621500">
    <property type="component" value="Unassembled WGS sequence"/>
</dbReference>
<organism evidence="2 3">
    <name type="scientific">Plantactinospora mayteni</name>
    <dbReference type="NCBI Taxonomy" id="566021"/>
    <lineage>
        <taxon>Bacteria</taxon>
        <taxon>Bacillati</taxon>
        <taxon>Actinomycetota</taxon>
        <taxon>Actinomycetes</taxon>
        <taxon>Micromonosporales</taxon>
        <taxon>Micromonosporaceae</taxon>
        <taxon>Plantactinospora</taxon>
    </lineage>
</organism>
<evidence type="ECO:0000313" key="2">
    <source>
        <dbReference type="EMBL" id="GIH01203.1"/>
    </source>
</evidence>
<feature type="region of interest" description="Disordered" evidence="1">
    <location>
        <begin position="156"/>
        <end position="189"/>
    </location>
</feature>
<feature type="region of interest" description="Disordered" evidence="1">
    <location>
        <begin position="106"/>
        <end position="139"/>
    </location>
</feature>
<dbReference type="EMBL" id="BONX01000065">
    <property type="protein sequence ID" value="GIH01203.1"/>
    <property type="molecule type" value="Genomic_DNA"/>
</dbReference>
<sequence length="189" mass="20468">MAHLIRTSSSPHVFVDASSVDLVDEGTVAEFCPEWDDNGMVEAAPPDGDATGIKILCGQEIGSITVTAQLWDGPPPLEADGWQDVVEIQVHWASAFIDFSTATEREDPAQRLDLDRPGDYRVRVSGKNRDDGDPRDAQDPVEGYLIQVWPAPPTACHQAANESVTHKRTSDLAAGYTSPASVSRQKFAP</sequence>
<evidence type="ECO:0000313" key="3">
    <source>
        <dbReference type="Proteomes" id="UP000621500"/>
    </source>
</evidence>
<accession>A0ABQ4F2T2</accession>
<keyword evidence="3" id="KW-1185">Reference proteome</keyword>
<evidence type="ECO:0000256" key="1">
    <source>
        <dbReference type="SAM" id="MobiDB-lite"/>
    </source>
</evidence>
<comment type="caution">
    <text evidence="2">The sequence shown here is derived from an EMBL/GenBank/DDBJ whole genome shotgun (WGS) entry which is preliminary data.</text>
</comment>